<protein>
    <submittedName>
        <fullName evidence="1">Uncharacterized protein</fullName>
    </submittedName>
</protein>
<dbReference type="AlphaFoldDB" id="K7AK74"/>
<proteinExistence type="evidence at transcript level"/>
<name>K7AK74_PHLPR</name>
<accession>K7AK74</accession>
<feature type="non-terminal residue" evidence="1">
    <location>
        <position position="77"/>
    </location>
</feature>
<evidence type="ECO:0000313" key="1">
    <source>
        <dbReference type="EMBL" id="JAA00165.1"/>
    </source>
</evidence>
<dbReference type="EMBL" id="GAAJ01000299">
    <property type="protein sequence ID" value="JAA00165.1"/>
    <property type="molecule type" value="mRNA"/>
</dbReference>
<organism evidence="1">
    <name type="scientific">Phleum pratense</name>
    <name type="common">Common timothy</name>
    <dbReference type="NCBI Taxonomy" id="15957"/>
    <lineage>
        <taxon>Eukaryota</taxon>
        <taxon>Viridiplantae</taxon>
        <taxon>Streptophyta</taxon>
        <taxon>Embryophyta</taxon>
        <taxon>Tracheophyta</taxon>
        <taxon>Spermatophyta</taxon>
        <taxon>Magnoliopsida</taxon>
        <taxon>Liliopsida</taxon>
        <taxon>Poales</taxon>
        <taxon>Poaceae</taxon>
        <taxon>BOP clade</taxon>
        <taxon>Pooideae</taxon>
        <taxon>Poodae</taxon>
        <taxon>Poeae</taxon>
        <taxon>Poeae Chloroplast Group 2 (Poeae type)</taxon>
        <taxon>Poodinae</taxon>
        <taxon>Phleinae</taxon>
        <taxon>Phleum</taxon>
    </lineage>
</organism>
<sequence>GSQQWNDENMSKEDEDCFKECGVKLHKACDAFNPYYGKTNLSKVRTFLTEAKAKHIEWNCDVCRHGDDKKTVDEISK</sequence>
<feature type="non-terminal residue" evidence="1">
    <location>
        <position position="1"/>
    </location>
</feature>
<reference evidence="1" key="1">
    <citation type="journal article" date="2013" name="Proc. Natl. Acad. Sci. U.S.A.">
        <title>Previously undescribed grass pollen antigens are the major inducers of T helper 2 cytokine-producing T cells in allergic individuals.</title>
        <authorList>
            <person name="Schulten V."/>
            <person name="Greenbaum J.A."/>
            <person name="Hauser M."/>
            <person name="McKinney D.M."/>
            <person name="Sidney J."/>
            <person name="Kolla R."/>
            <person name="Lindestam Arlehamn C.S."/>
            <person name="Oseroff C."/>
            <person name="Alam R."/>
            <person name="Broide D.H."/>
            <person name="Ferreira-Briza F."/>
            <person name="Grey H.M."/>
            <person name="Sette A."/>
            <person name="Peters B."/>
        </authorList>
    </citation>
    <scope>NUCLEOTIDE SEQUENCE</scope>
    <source>
        <tissue evidence="1">Pollen</tissue>
    </source>
</reference>